<dbReference type="Proteomes" id="UP001055167">
    <property type="component" value="Unassembled WGS sequence"/>
</dbReference>
<dbReference type="PANTHER" id="PTHR35936">
    <property type="entry name" value="MEMBRANE-BOUND LYTIC MUREIN TRANSGLYCOSYLASE F"/>
    <property type="match status" value="1"/>
</dbReference>
<dbReference type="SMART" id="SM00062">
    <property type="entry name" value="PBPb"/>
    <property type="match status" value="1"/>
</dbReference>
<dbReference type="PANTHER" id="PTHR35936:SF17">
    <property type="entry name" value="ARGININE-BINDING EXTRACELLULAR PROTEIN ARTP"/>
    <property type="match status" value="1"/>
</dbReference>
<dbReference type="SUPFAM" id="SSF53850">
    <property type="entry name" value="Periplasmic binding protein-like II"/>
    <property type="match status" value="1"/>
</dbReference>
<organism evidence="4 5">
    <name type="scientific">Methylobacterium crusticola</name>
    <dbReference type="NCBI Taxonomy" id="1697972"/>
    <lineage>
        <taxon>Bacteria</taxon>
        <taxon>Pseudomonadati</taxon>
        <taxon>Pseudomonadota</taxon>
        <taxon>Alphaproteobacteria</taxon>
        <taxon>Hyphomicrobiales</taxon>
        <taxon>Methylobacteriaceae</taxon>
        <taxon>Methylobacterium</taxon>
    </lineage>
</organism>
<sequence>MIVRRTLLSLLVGALYAGCLAPASAQQGAPFDLGPAQPGRVRAEKDPAAIARIPMAYRFAEPGTLTVGISPGGPPLATYATDARTVVGADPDFAQLIADSFGLRLNLVAVAWADWPLGLTSGKYDAVISNVGVTEQRKEKFDFSTYRQGLHGFFVRADSKVASIREPRDAAGLSISVGGGTNQERILREWNKQNVAAGLKALDLQLFDDDAARLVALRSGRADVIVQPHAQLVFVAARDKDIRRVGTLSAGWPLRSDVAIATRRGSGLVDALTLATNNLIANGKYGQALARWGLEEEALARSETNPPGLPKY</sequence>
<evidence type="ECO:0000313" key="4">
    <source>
        <dbReference type="EMBL" id="GJD52677.1"/>
    </source>
</evidence>
<protein>
    <recommendedName>
        <fullName evidence="3">Solute-binding protein family 3/N-terminal domain-containing protein</fullName>
    </recommendedName>
</protein>
<dbReference type="RefSeq" id="WP_128561199.1">
    <property type="nucleotide sequence ID" value="NZ_BPQH01000021.1"/>
</dbReference>
<evidence type="ECO:0000256" key="1">
    <source>
        <dbReference type="ARBA" id="ARBA00022729"/>
    </source>
</evidence>
<comment type="caution">
    <text evidence="4">The sequence shown here is derived from an EMBL/GenBank/DDBJ whole genome shotgun (WGS) entry which is preliminary data.</text>
</comment>
<keyword evidence="5" id="KW-1185">Reference proteome</keyword>
<evidence type="ECO:0000256" key="2">
    <source>
        <dbReference type="SAM" id="SignalP"/>
    </source>
</evidence>
<keyword evidence="1 2" id="KW-0732">Signal</keyword>
<reference evidence="4" key="1">
    <citation type="journal article" date="2021" name="Front. Microbiol.">
        <title>Comprehensive Comparative Genomics and Phenotyping of Methylobacterium Species.</title>
        <authorList>
            <person name="Alessa O."/>
            <person name="Ogura Y."/>
            <person name="Fujitani Y."/>
            <person name="Takami H."/>
            <person name="Hayashi T."/>
            <person name="Sahin N."/>
            <person name="Tani A."/>
        </authorList>
    </citation>
    <scope>NUCLEOTIDE SEQUENCE</scope>
    <source>
        <strain evidence="4">KCTC 52305</strain>
    </source>
</reference>
<name>A0ABQ4R4T6_9HYPH</name>
<feature type="chain" id="PRO_5045866805" description="Solute-binding protein family 3/N-terminal domain-containing protein" evidence="2">
    <location>
        <begin position="26"/>
        <end position="312"/>
    </location>
</feature>
<feature type="signal peptide" evidence="2">
    <location>
        <begin position="1"/>
        <end position="25"/>
    </location>
</feature>
<dbReference type="Pfam" id="PF00497">
    <property type="entry name" value="SBP_bac_3"/>
    <property type="match status" value="1"/>
</dbReference>
<evidence type="ECO:0000313" key="5">
    <source>
        <dbReference type="Proteomes" id="UP001055167"/>
    </source>
</evidence>
<feature type="domain" description="Solute-binding protein family 3/N-terminal" evidence="3">
    <location>
        <begin position="64"/>
        <end position="296"/>
    </location>
</feature>
<dbReference type="InterPro" id="IPR001638">
    <property type="entry name" value="Solute-binding_3/MltF_N"/>
</dbReference>
<evidence type="ECO:0000259" key="3">
    <source>
        <dbReference type="SMART" id="SM00062"/>
    </source>
</evidence>
<reference evidence="4" key="2">
    <citation type="submission" date="2021-08" db="EMBL/GenBank/DDBJ databases">
        <authorList>
            <person name="Tani A."/>
            <person name="Ola A."/>
            <person name="Ogura Y."/>
            <person name="Katsura K."/>
            <person name="Hayashi T."/>
        </authorList>
    </citation>
    <scope>NUCLEOTIDE SEQUENCE</scope>
    <source>
        <strain evidence="4">KCTC 52305</strain>
    </source>
</reference>
<dbReference type="Gene3D" id="3.40.190.10">
    <property type="entry name" value="Periplasmic binding protein-like II"/>
    <property type="match status" value="2"/>
</dbReference>
<gene>
    <name evidence="4" type="ORF">OPKNFCMD_5443</name>
</gene>
<proteinExistence type="predicted"/>
<dbReference type="EMBL" id="BPQH01000021">
    <property type="protein sequence ID" value="GJD52677.1"/>
    <property type="molecule type" value="Genomic_DNA"/>
</dbReference>
<dbReference type="CDD" id="cd01004">
    <property type="entry name" value="PBP2_MidA_like"/>
    <property type="match status" value="1"/>
</dbReference>
<accession>A0ABQ4R4T6</accession>